<name>A0A2V4BZK9_9FLAO</name>
<organism evidence="1 2">
    <name type="scientific">Flavobacterium hydrophilum</name>
    <dbReference type="NCBI Taxonomy" id="2211445"/>
    <lineage>
        <taxon>Bacteria</taxon>
        <taxon>Pseudomonadati</taxon>
        <taxon>Bacteroidota</taxon>
        <taxon>Flavobacteriia</taxon>
        <taxon>Flavobacteriales</taxon>
        <taxon>Flavobacteriaceae</taxon>
        <taxon>Flavobacterium</taxon>
    </lineage>
</organism>
<sequence length="94" mass="11315">MLTDLEIEKIQSIYFHISPNALRPIQQYDEMRKIRTDTIVGYRSKKQGFWDVIYMDIENITPWQLKTFDKRVKKDLPGRSEIEKHGDVTRLIFK</sequence>
<proteinExistence type="predicted"/>
<dbReference type="Proteomes" id="UP000247681">
    <property type="component" value="Unassembled WGS sequence"/>
</dbReference>
<comment type="caution">
    <text evidence="1">The sequence shown here is derived from an EMBL/GenBank/DDBJ whole genome shotgun (WGS) entry which is preliminary data.</text>
</comment>
<accession>A0A2V4BZK9</accession>
<gene>
    <name evidence="1" type="ORF">DMB68_13645</name>
</gene>
<evidence type="ECO:0000313" key="1">
    <source>
        <dbReference type="EMBL" id="PXY44506.1"/>
    </source>
</evidence>
<evidence type="ECO:0000313" key="2">
    <source>
        <dbReference type="Proteomes" id="UP000247681"/>
    </source>
</evidence>
<dbReference type="AlphaFoldDB" id="A0A2V4BZK9"/>
<keyword evidence="2" id="KW-1185">Reference proteome</keyword>
<dbReference type="RefSeq" id="WP_110347233.1">
    <property type="nucleotide sequence ID" value="NZ_QJHL01000003.1"/>
</dbReference>
<dbReference type="EMBL" id="QJHL01000003">
    <property type="protein sequence ID" value="PXY44506.1"/>
    <property type="molecule type" value="Genomic_DNA"/>
</dbReference>
<protein>
    <submittedName>
        <fullName evidence="1">Uncharacterized protein</fullName>
    </submittedName>
</protein>
<dbReference type="OrthoDB" id="1379066at2"/>
<reference evidence="1 2" key="1">
    <citation type="submission" date="2018-05" db="EMBL/GenBank/DDBJ databases">
        <title>Flavobacterium sp. strain IMCC34758, incomplete genome.</title>
        <authorList>
            <person name="Joung Y."/>
        </authorList>
    </citation>
    <scope>NUCLEOTIDE SEQUENCE [LARGE SCALE GENOMIC DNA]</scope>
    <source>
        <strain evidence="1 2">IMCC34758</strain>
    </source>
</reference>